<dbReference type="EMBL" id="JQAZ01000003">
    <property type="protein sequence ID" value="KRN31884.1"/>
    <property type="molecule type" value="Genomic_DNA"/>
</dbReference>
<dbReference type="PATRIC" id="fig|81857.3.peg.1392"/>
<feature type="active site" description="Proton donor/acceptor" evidence="3">
    <location>
        <position position="79"/>
    </location>
</feature>
<feature type="binding site" evidence="4">
    <location>
        <position position="143"/>
    </location>
    <ligand>
        <name>(3S)-3-hydroxy-3-methylglutaryl-CoA</name>
        <dbReference type="ChEBI" id="CHEBI:43074"/>
    </ligand>
</feature>
<feature type="active site" description="Acyl-thioester intermediate" evidence="3">
    <location>
        <position position="111"/>
    </location>
</feature>
<dbReference type="InterPro" id="IPR013528">
    <property type="entry name" value="HMG_CoA_synth_N"/>
</dbReference>
<evidence type="ECO:0000313" key="9">
    <source>
        <dbReference type="EMBL" id="KRN31884.1"/>
    </source>
</evidence>
<dbReference type="CDD" id="cd00827">
    <property type="entry name" value="init_cond_enzymes"/>
    <property type="match status" value="1"/>
</dbReference>
<dbReference type="PANTHER" id="PTHR43323:SF2">
    <property type="entry name" value="HYDROXYMETHYLGLUTARYL-COA SYNTHASE"/>
    <property type="match status" value="1"/>
</dbReference>
<evidence type="ECO:0000256" key="1">
    <source>
        <dbReference type="ARBA" id="ARBA00007061"/>
    </source>
</evidence>
<dbReference type="InterPro" id="IPR011554">
    <property type="entry name" value="HMG_CoA_synthase_prok"/>
</dbReference>
<feature type="domain" description="Hydroxymethylglutaryl-coenzyme A synthase C-terminal" evidence="7">
    <location>
        <begin position="264"/>
        <end position="353"/>
    </location>
</feature>
<dbReference type="Proteomes" id="UP000051645">
    <property type="component" value="Unassembled WGS sequence"/>
</dbReference>
<dbReference type="GO" id="GO:0006084">
    <property type="term" value="P:acetyl-CoA metabolic process"/>
    <property type="evidence" value="ECO:0007669"/>
    <property type="project" value="InterPro"/>
</dbReference>
<protein>
    <submittedName>
        <fullName evidence="9">Hydroxymethylglutaryl-CoA synthase</fullName>
    </submittedName>
</protein>
<dbReference type="STRING" id="81857.IV38_GL001383"/>
<evidence type="ECO:0000259" key="7">
    <source>
        <dbReference type="Pfam" id="PF08540"/>
    </source>
</evidence>
<feature type="binding site" evidence="4">
    <location>
        <position position="275"/>
    </location>
    <ligand>
        <name>(3S)-3-hydroxy-3-methylglutaryl-CoA</name>
        <dbReference type="ChEBI" id="CHEBI:43074"/>
    </ligand>
</feature>
<dbReference type="RefSeq" id="WP_057769346.1">
    <property type="nucleotide sequence ID" value="NZ_JQAT01000003.1"/>
</dbReference>
<dbReference type="GO" id="GO:0004421">
    <property type="term" value="F:hydroxymethylglutaryl-CoA synthase activity"/>
    <property type="evidence" value="ECO:0007669"/>
    <property type="project" value="InterPro"/>
</dbReference>
<dbReference type="OrthoDB" id="9769523at2"/>
<organism evidence="9 10">
    <name type="scientific">Lactobacillus selangorensis</name>
    <dbReference type="NCBI Taxonomy" id="81857"/>
    <lineage>
        <taxon>Bacteria</taxon>
        <taxon>Bacillati</taxon>
        <taxon>Bacillota</taxon>
        <taxon>Bacilli</taxon>
        <taxon>Lactobacillales</taxon>
        <taxon>Lactobacillaceae</taxon>
        <taxon>Lactobacillus</taxon>
    </lineage>
</organism>
<dbReference type="Pfam" id="PF08540">
    <property type="entry name" value="HMG_CoA_synt_C"/>
    <property type="match status" value="1"/>
</dbReference>
<evidence type="ECO:0000313" key="8">
    <source>
        <dbReference type="EMBL" id="KRN28383.1"/>
    </source>
</evidence>
<dbReference type="SUPFAM" id="SSF53901">
    <property type="entry name" value="Thiolase-like"/>
    <property type="match status" value="2"/>
</dbReference>
<name>A0A0R2G3G5_9LACO</name>
<feature type="region of interest" description="Disordered" evidence="5">
    <location>
        <begin position="385"/>
        <end position="406"/>
    </location>
</feature>
<evidence type="ECO:0000313" key="11">
    <source>
        <dbReference type="Proteomes" id="UP000051751"/>
    </source>
</evidence>
<dbReference type="EMBL" id="JQAT01000003">
    <property type="protein sequence ID" value="KRN28383.1"/>
    <property type="molecule type" value="Genomic_DNA"/>
</dbReference>
<feature type="binding site" evidence="4">
    <location>
        <position position="29"/>
    </location>
    <ligand>
        <name>(3S)-3-hydroxy-3-methylglutaryl-CoA</name>
        <dbReference type="ChEBI" id="CHEBI:43074"/>
    </ligand>
</feature>
<accession>A0A0R2G3G5</accession>
<evidence type="ECO:0000256" key="5">
    <source>
        <dbReference type="SAM" id="MobiDB-lite"/>
    </source>
</evidence>
<proteinExistence type="inferred from homology"/>
<dbReference type="NCBIfam" id="TIGR01835">
    <property type="entry name" value="HMG-CoA-S_prok"/>
    <property type="match status" value="1"/>
</dbReference>
<dbReference type="AlphaFoldDB" id="A0A0R2G3G5"/>
<feature type="active site" description="Proton donor/acceptor" evidence="3">
    <location>
        <position position="233"/>
    </location>
</feature>
<feature type="domain" description="Hydroxymethylglutaryl-coenzyme A synthase N-terminal" evidence="6">
    <location>
        <begin position="2"/>
        <end position="165"/>
    </location>
</feature>
<feature type="binding site" evidence="4">
    <location>
        <position position="242"/>
    </location>
    <ligand>
        <name>(3S)-3-hydroxy-3-methylglutaryl-CoA</name>
        <dbReference type="ChEBI" id="CHEBI:43074"/>
    </ligand>
</feature>
<reference evidence="10 11" key="1">
    <citation type="journal article" date="2015" name="Genome Announc.">
        <title>Expanding the biotechnology potential of lactobacilli through comparative genomics of 213 strains and associated genera.</title>
        <authorList>
            <person name="Sun Z."/>
            <person name="Harris H.M."/>
            <person name="McCann A."/>
            <person name="Guo C."/>
            <person name="Argimon S."/>
            <person name="Zhang W."/>
            <person name="Yang X."/>
            <person name="Jeffery I.B."/>
            <person name="Cooney J.C."/>
            <person name="Kagawa T.F."/>
            <person name="Liu W."/>
            <person name="Song Y."/>
            <person name="Salvetti E."/>
            <person name="Wrobel A."/>
            <person name="Rasinkangas P."/>
            <person name="Parkhill J."/>
            <person name="Rea M.C."/>
            <person name="O'Sullivan O."/>
            <person name="Ritari J."/>
            <person name="Douillard F.P."/>
            <person name="Paul Ross R."/>
            <person name="Yang R."/>
            <person name="Briner A.E."/>
            <person name="Felis G.E."/>
            <person name="de Vos W.M."/>
            <person name="Barrangou R."/>
            <person name="Klaenhammer T.R."/>
            <person name="Caufield P.W."/>
            <person name="Cui Y."/>
            <person name="Zhang H."/>
            <person name="O'Toole P.W."/>
        </authorList>
    </citation>
    <scope>NUCLEOTIDE SEQUENCE [LARGE SCALE GENOMIC DNA]</scope>
    <source>
        <strain evidence="8 11">ATCC BAA-66</strain>
        <strain evidence="9 10">DSM 13344</strain>
    </source>
</reference>
<comment type="similarity">
    <text evidence="1">Belongs to the thiolase-like superfamily. HMG-CoA synthase family.</text>
</comment>
<gene>
    <name evidence="8" type="ORF">IV38_GL001383</name>
    <name evidence="9" type="ORF">IV40_GL001170</name>
</gene>
<evidence type="ECO:0000256" key="2">
    <source>
        <dbReference type="ARBA" id="ARBA00022679"/>
    </source>
</evidence>
<dbReference type="Gene3D" id="3.40.47.10">
    <property type="match status" value="2"/>
</dbReference>
<evidence type="ECO:0000256" key="4">
    <source>
        <dbReference type="PIRSR" id="PIRSR611554-2"/>
    </source>
</evidence>
<evidence type="ECO:0000313" key="10">
    <source>
        <dbReference type="Proteomes" id="UP000051645"/>
    </source>
</evidence>
<sequence>MKIGIDQIGLFTPGQYVDLVEVAQARGVDPNKFTIGIGQDRQSVPGLTQDAVTMAANAALDFLTAEERDQVELIILGTESGVDNSKAGALYVQHLLGLNQWSRAFEIKEACYGATAGLQMAADFVAAHPDKKALVFGSDIARYGLATGGEVTQGAGAVAMLISANPRILALNNDSVYRSQSIQDFWRPVYSDIAFARGHYSTNQYIDFFQKVWAKYREETGHTLDDFKALCFHLPYTKQGLKALRKILPETNVDHQQSLLHYYDESIQYTRQIGNIYTGSLYLGLLSLLETSTSLAAGDTIGLFSYGSGAEGEFYSAELQPGFEEQLHGETHQQMLANRRQLSVPEYEKVFSEELPTDGSAYKADTSNEKARFYLAGIKNHERQYRDHLRGNEDAGAESAPDEPIA</sequence>
<comment type="caution">
    <text evidence="9">The sequence shown here is derived from an EMBL/GenBank/DDBJ whole genome shotgun (WGS) entry which is preliminary data.</text>
</comment>
<dbReference type="PANTHER" id="PTHR43323">
    <property type="entry name" value="3-HYDROXY-3-METHYLGLUTARYL COENZYME A SYNTHASE"/>
    <property type="match status" value="1"/>
</dbReference>
<feature type="binding site" evidence="4">
    <location>
        <position position="148"/>
    </location>
    <ligand>
        <name>substrate</name>
    </ligand>
</feature>
<keyword evidence="10" id="KW-1185">Reference proteome</keyword>
<keyword evidence="2" id="KW-0808">Transferase</keyword>
<dbReference type="Proteomes" id="UP000051751">
    <property type="component" value="Unassembled WGS sequence"/>
</dbReference>
<dbReference type="Pfam" id="PF01154">
    <property type="entry name" value="HMG_CoA_synt_N"/>
    <property type="match status" value="1"/>
</dbReference>
<dbReference type="InterPro" id="IPR013746">
    <property type="entry name" value="HMG_CoA_synt_C_dom"/>
</dbReference>
<evidence type="ECO:0000259" key="6">
    <source>
        <dbReference type="Pfam" id="PF01154"/>
    </source>
</evidence>
<dbReference type="InterPro" id="IPR016039">
    <property type="entry name" value="Thiolase-like"/>
</dbReference>
<evidence type="ECO:0000256" key="3">
    <source>
        <dbReference type="PIRSR" id="PIRSR611554-1"/>
    </source>
</evidence>